<evidence type="ECO:0000256" key="1">
    <source>
        <dbReference type="SAM" id="Coils"/>
    </source>
</evidence>
<sequence>MLEDVPHGGTIGILKEVVDQNEPIETYGRAKKVSRSRNMLLALENRVGNLEESIGDIKKTLELVEGHTDEFDSMEEKIREFMLDSLGANAEKMNGLVYSTTEKLAERDNTLEDMVLAMKKEIEELKREFRIYKASLSNGMLTSRPKQQAIDVSKPEKFKGARFARDVGNFLWEMEQYFRTISVEDDAIKVNTASIYLLMLLSCGGVVGPRMRNVVGTQLGIRRSSKES</sequence>
<keyword evidence="1" id="KW-0175">Coiled coil</keyword>
<dbReference type="EMBL" id="JARKNE010000003">
    <property type="protein sequence ID" value="KAK5838415.1"/>
    <property type="molecule type" value="Genomic_DNA"/>
</dbReference>
<comment type="caution">
    <text evidence="2">The sequence shown here is derived from an EMBL/GenBank/DDBJ whole genome shotgun (WGS) entry which is preliminary data.</text>
</comment>
<feature type="coiled-coil region" evidence="1">
    <location>
        <begin position="108"/>
        <end position="135"/>
    </location>
</feature>
<keyword evidence="3" id="KW-1185">Reference proteome</keyword>
<protein>
    <submittedName>
        <fullName evidence="2">Uncharacterized protein</fullName>
    </submittedName>
</protein>
<proteinExistence type="predicted"/>
<name>A0ABR0QGT9_GOSAR</name>
<dbReference type="Proteomes" id="UP001358586">
    <property type="component" value="Chromosome 3"/>
</dbReference>
<accession>A0ABR0QGT9</accession>
<evidence type="ECO:0000313" key="3">
    <source>
        <dbReference type="Proteomes" id="UP001358586"/>
    </source>
</evidence>
<evidence type="ECO:0000313" key="2">
    <source>
        <dbReference type="EMBL" id="KAK5838415.1"/>
    </source>
</evidence>
<organism evidence="2 3">
    <name type="scientific">Gossypium arboreum</name>
    <name type="common">Tree cotton</name>
    <name type="synonym">Gossypium nanking</name>
    <dbReference type="NCBI Taxonomy" id="29729"/>
    <lineage>
        <taxon>Eukaryota</taxon>
        <taxon>Viridiplantae</taxon>
        <taxon>Streptophyta</taxon>
        <taxon>Embryophyta</taxon>
        <taxon>Tracheophyta</taxon>
        <taxon>Spermatophyta</taxon>
        <taxon>Magnoliopsida</taxon>
        <taxon>eudicotyledons</taxon>
        <taxon>Gunneridae</taxon>
        <taxon>Pentapetalae</taxon>
        <taxon>rosids</taxon>
        <taxon>malvids</taxon>
        <taxon>Malvales</taxon>
        <taxon>Malvaceae</taxon>
        <taxon>Malvoideae</taxon>
        <taxon>Gossypium</taxon>
    </lineage>
</organism>
<reference evidence="2 3" key="1">
    <citation type="submission" date="2023-03" db="EMBL/GenBank/DDBJ databases">
        <title>WGS of Gossypium arboreum.</title>
        <authorList>
            <person name="Yu D."/>
        </authorList>
    </citation>
    <scope>NUCLEOTIDE SEQUENCE [LARGE SCALE GENOMIC DNA]</scope>
    <source>
        <tissue evidence="2">Leaf</tissue>
    </source>
</reference>
<gene>
    <name evidence="2" type="ORF">PVK06_007144</name>
</gene>